<dbReference type="PANTHER" id="PTHR43311:SF1">
    <property type="entry name" value="GLUTAMYL-Q TRNA(ASP) SYNTHETASE"/>
    <property type="match status" value="1"/>
</dbReference>
<dbReference type="PATRIC" id="fig|1177179.3.peg.648"/>
<dbReference type="NCBIfam" id="TIGR03838">
    <property type="entry name" value="queuosine_YadB"/>
    <property type="match status" value="1"/>
</dbReference>
<evidence type="ECO:0000259" key="8">
    <source>
        <dbReference type="Pfam" id="PF00749"/>
    </source>
</evidence>
<dbReference type="GO" id="GO:0008270">
    <property type="term" value="F:zinc ion binding"/>
    <property type="evidence" value="ECO:0007669"/>
    <property type="project" value="InterPro"/>
</dbReference>
<proteinExistence type="inferred from homology"/>
<dbReference type="GO" id="GO:0006424">
    <property type="term" value="P:glutamyl-tRNA aminoacylation"/>
    <property type="evidence" value="ECO:0007669"/>
    <property type="project" value="InterPro"/>
</dbReference>
<keyword evidence="6 7" id="KW-0030">Aminoacyl-tRNA synthetase</keyword>
<keyword evidence="7" id="KW-0648">Protein biosynthesis</keyword>
<dbReference type="InterPro" id="IPR049940">
    <property type="entry name" value="GluQ/Sye"/>
</dbReference>
<gene>
    <name evidence="9" type="ORF">A11A3_03249</name>
</gene>
<sequence>MSYRGRFAPTPSGPLHFGSLVAALASWLEARSRQGQWFVRIDDLDPPREVPGAADTILAQLDTFQLHWDGPVRYQSQRGDAYQDAVETLLTSGHAFYCAMTRQQLAALDHQHPGAAVAVPAAAGTAVRVTVPDQQLCFDDGIQGRTCANLQREGGAFVIRRRDGLFGYQLACALDDADDGITDVLRGADLLDSTLRQRWLLACLQRPAPRYAHLPVVTDGRALKLSKSRGSDSVSERPPGQLMQAALQCMGLTVSDELHGAPPARLLQWALEHYPQHRWPTGTEQPLPALLQS</sequence>
<evidence type="ECO:0000256" key="5">
    <source>
        <dbReference type="ARBA" id="ARBA00022840"/>
    </source>
</evidence>
<dbReference type="GO" id="GO:0004818">
    <property type="term" value="F:glutamate-tRNA ligase activity"/>
    <property type="evidence" value="ECO:0007669"/>
    <property type="project" value="TreeGrafter"/>
</dbReference>
<dbReference type="AlphaFoldDB" id="L0WHM5"/>
<organism evidence="9 10">
    <name type="scientific">Alcanivorax hongdengensis A-11-3</name>
    <dbReference type="NCBI Taxonomy" id="1177179"/>
    <lineage>
        <taxon>Bacteria</taxon>
        <taxon>Pseudomonadati</taxon>
        <taxon>Pseudomonadota</taxon>
        <taxon>Gammaproteobacteria</taxon>
        <taxon>Oceanospirillales</taxon>
        <taxon>Alcanivoracaceae</taxon>
        <taxon>Alcanivorax</taxon>
    </lineage>
</organism>
<dbReference type="OrthoDB" id="9807503at2"/>
<evidence type="ECO:0000313" key="9">
    <source>
        <dbReference type="EMBL" id="EKF75340.1"/>
    </source>
</evidence>
<dbReference type="GO" id="GO:0005524">
    <property type="term" value="F:ATP binding"/>
    <property type="evidence" value="ECO:0007669"/>
    <property type="project" value="UniProtKB-KW"/>
</dbReference>
<protein>
    <submittedName>
        <fullName evidence="9">Glutamyl-tRNA synthetase</fullName>
    </submittedName>
</protein>
<name>L0WHM5_9GAMM</name>
<evidence type="ECO:0000256" key="6">
    <source>
        <dbReference type="ARBA" id="ARBA00023146"/>
    </source>
</evidence>
<evidence type="ECO:0000256" key="3">
    <source>
        <dbReference type="ARBA" id="ARBA00022741"/>
    </source>
</evidence>
<dbReference type="EMBL" id="AMRJ01000003">
    <property type="protein sequence ID" value="EKF75340.1"/>
    <property type="molecule type" value="Genomic_DNA"/>
</dbReference>
<feature type="domain" description="Glutamyl/glutaminyl-tRNA synthetase class Ib catalytic" evidence="8">
    <location>
        <begin position="4"/>
        <end position="235"/>
    </location>
</feature>
<keyword evidence="10" id="KW-1185">Reference proteome</keyword>
<dbReference type="InterPro" id="IPR014729">
    <property type="entry name" value="Rossmann-like_a/b/a_fold"/>
</dbReference>
<keyword evidence="3 7" id="KW-0547">Nucleotide-binding</keyword>
<accession>L0WHM5</accession>
<dbReference type="Gene3D" id="3.90.800.10">
    <property type="entry name" value="Glutamyl-tRNA Synthetase, Domain 3"/>
    <property type="match status" value="1"/>
</dbReference>
<dbReference type="Proteomes" id="UP000010164">
    <property type="component" value="Unassembled WGS sequence"/>
</dbReference>
<dbReference type="GO" id="GO:0006400">
    <property type="term" value="P:tRNA modification"/>
    <property type="evidence" value="ECO:0007669"/>
    <property type="project" value="InterPro"/>
</dbReference>
<reference evidence="9 10" key="1">
    <citation type="journal article" date="2012" name="J. Bacteriol.">
        <title>Genome Sequence of the Alkane-Degrading Bacterium Alcanivorax hongdengensis Type Strain A-11-3.</title>
        <authorList>
            <person name="Lai Q."/>
            <person name="Shao Z."/>
        </authorList>
    </citation>
    <scope>NUCLEOTIDE SEQUENCE [LARGE SCALE GENOMIC DNA]</scope>
    <source>
        <strain evidence="9 10">A-11-3</strain>
    </source>
</reference>
<dbReference type="SUPFAM" id="SSF52374">
    <property type="entry name" value="Nucleotidylyl transferase"/>
    <property type="match status" value="1"/>
</dbReference>
<evidence type="ECO:0000313" key="10">
    <source>
        <dbReference type="Proteomes" id="UP000010164"/>
    </source>
</evidence>
<keyword evidence="5 7" id="KW-0067">ATP-binding</keyword>
<dbReference type="InterPro" id="IPR020058">
    <property type="entry name" value="Glu/Gln-tRNA-synth_Ib_cat-dom"/>
</dbReference>
<dbReference type="InterPro" id="IPR022380">
    <property type="entry name" value="Glu-Q_tRNA(Asp)_Synthase"/>
</dbReference>
<evidence type="ECO:0000256" key="4">
    <source>
        <dbReference type="ARBA" id="ARBA00022833"/>
    </source>
</evidence>
<comment type="caution">
    <text evidence="9">The sequence shown here is derived from an EMBL/GenBank/DDBJ whole genome shotgun (WGS) entry which is preliminary data.</text>
</comment>
<keyword evidence="1 7" id="KW-0436">Ligase</keyword>
<dbReference type="NCBIfam" id="NF004314">
    <property type="entry name" value="PRK05710.1-3"/>
    <property type="match status" value="1"/>
</dbReference>
<dbReference type="PRINTS" id="PR00987">
    <property type="entry name" value="TRNASYNTHGLU"/>
</dbReference>
<evidence type="ECO:0000256" key="1">
    <source>
        <dbReference type="ARBA" id="ARBA00022598"/>
    </source>
</evidence>
<dbReference type="RefSeq" id="WP_008927836.1">
    <property type="nucleotide sequence ID" value="NZ_AMRJ01000003.1"/>
</dbReference>
<keyword evidence="4" id="KW-0862">Zinc</keyword>
<dbReference type="Gene3D" id="3.40.50.620">
    <property type="entry name" value="HUPs"/>
    <property type="match status" value="1"/>
</dbReference>
<dbReference type="eggNOG" id="COG0008">
    <property type="taxonomic scope" value="Bacteria"/>
</dbReference>
<evidence type="ECO:0000256" key="7">
    <source>
        <dbReference type="RuleBase" id="RU363037"/>
    </source>
</evidence>
<evidence type="ECO:0000256" key="2">
    <source>
        <dbReference type="ARBA" id="ARBA00022723"/>
    </source>
</evidence>
<dbReference type="InterPro" id="IPR000924">
    <property type="entry name" value="Glu/Gln-tRNA-synth"/>
</dbReference>
<keyword evidence="2" id="KW-0479">Metal-binding</keyword>
<dbReference type="Pfam" id="PF00749">
    <property type="entry name" value="tRNA-synt_1c"/>
    <property type="match status" value="1"/>
</dbReference>
<dbReference type="PANTHER" id="PTHR43311">
    <property type="entry name" value="GLUTAMATE--TRNA LIGASE"/>
    <property type="match status" value="1"/>
</dbReference>
<dbReference type="STRING" id="1177179.A11A3_03249"/>
<comment type="similarity">
    <text evidence="7">Belongs to the class-I aminoacyl-tRNA synthetase family.</text>
</comment>
<dbReference type="GO" id="GO:0005829">
    <property type="term" value="C:cytosol"/>
    <property type="evidence" value="ECO:0007669"/>
    <property type="project" value="TreeGrafter"/>
</dbReference>